<feature type="compositionally biased region" description="Gly residues" evidence="1">
    <location>
        <begin position="363"/>
        <end position="378"/>
    </location>
</feature>
<dbReference type="EMBL" id="LFRF01000009">
    <property type="protein sequence ID" value="KND91169.1"/>
    <property type="molecule type" value="Genomic_DNA"/>
</dbReference>
<feature type="compositionally biased region" description="Low complexity" evidence="1">
    <location>
        <begin position="519"/>
        <end position="538"/>
    </location>
</feature>
<evidence type="ECO:0000313" key="3">
    <source>
        <dbReference type="Proteomes" id="UP000036947"/>
    </source>
</evidence>
<feature type="non-terminal residue" evidence="2">
    <location>
        <position position="668"/>
    </location>
</feature>
<feature type="region of interest" description="Disordered" evidence="1">
    <location>
        <begin position="361"/>
        <end position="453"/>
    </location>
</feature>
<feature type="region of interest" description="Disordered" evidence="1">
    <location>
        <begin position="487"/>
        <end position="507"/>
    </location>
</feature>
<evidence type="ECO:0000313" key="2">
    <source>
        <dbReference type="EMBL" id="KND91169.1"/>
    </source>
</evidence>
<dbReference type="OrthoDB" id="21204at2759"/>
<accession>A0A0L0NB08</accession>
<keyword evidence="3" id="KW-1185">Reference proteome</keyword>
<organism evidence="2 3">
    <name type="scientific">Tolypocladium ophioglossoides (strain CBS 100239)</name>
    <name type="common">Snaketongue truffleclub</name>
    <name type="synonym">Elaphocordyceps ophioglossoides</name>
    <dbReference type="NCBI Taxonomy" id="1163406"/>
    <lineage>
        <taxon>Eukaryota</taxon>
        <taxon>Fungi</taxon>
        <taxon>Dikarya</taxon>
        <taxon>Ascomycota</taxon>
        <taxon>Pezizomycotina</taxon>
        <taxon>Sordariomycetes</taxon>
        <taxon>Hypocreomycetidae</taxon>
        <taxon>Hypocreales</taxon>
        <taxon>Ophiocordycipitaceae</taxon>
        <taxon>Tolypocladium</taxon>
    </lineage>
</organism>
<sequence>MTPRIQTTPPPVILEANTALSICIRRQTQETKTCVQASAPVNQPVLVAPHAAPGHGIPHALVLGGTDARARGLQALDAAVDGLDVHAEGDVGAAAGRRADELGLGDAVAQVAEAGLDGLELEDQGADLLDGRGALGVDLAQEGELAGEVVQARAVGADEGPDVPQDLVAAGGDAGGDARGDVVDEAQVVLGPGQQAQDGLGLEDEARDAVRHEGRVLDVLVEDGALAEGLAAGGLEGREEPGAPLGELRGRAVDGVGRERVDVARGPAVDADDGVDGRADVRVELLQVRGRAAGHVDVAVELEGELVLGLDVAVAHEGAQVAHRRLGALHLKGQRDAVGALLEHLLELGLHAHEVVELDGATAGRGRGGGVAAGGGARGRAEGQAEEGDAGDAAHGRHGGVDGARGHVLRDDEAAEDEVHGEQRAERVLGVGHGDGDDLADPDDEPVDGRGQRREDVALDRLQRVEHAVRDSPVPAARAVAAVKRRLAPPRAPLDRAPERRPAPSPHQRLVLAVVARAQAKGPQRPGAVPAAPPVGVADVHRGHPELRVGRAEGHAPAAGAAARRDHHARPERLAQDDLLVVLVLGEVADAVLRAGAAAAAAAAALRGELRGEARRGLPAGERHEHVVVVVGADRRQDGRVEAVVLALDHAPRAVDGELALGGQGGAV</sequence>
<feature type="compositionally biased region" description="Basic and acidic residues" evidence="1">
    <location>
        <begin position="404"/>
        <end position="427"/>
    </location>
</feature>
<feature type="region of interest" description="Disordered" evidence="1">
    <location>
        <begin position="519"/>
        <end position="539"/>
    </location>
</feature>
<feature type="compositionally biased region" description="Acidic residues" evidence="1">
    <location>
        <begin position="437"/>
        <end position="446"/>
    </location>
</feature>
<evidence type="ECO:0000256" key="1">
    <source>
        <dbReference type="SAM" id="MobiDB-lite"/>
    </source>
</evidence>
<dbReference type="Proteomes" id="UP000036947">
    <property type="component" value="Unassembled WGS sequence"/>
</dbReference>
<feature type="compositionally biased region" description="Basic and acidic residues" evidence="1">
    <location>
        <begin position="493"/>
        <end position="502"/>
    </location>
</feature>
<proteinExistence type="predicted"/>
<comment type="caution">
    <text evidence="2">The sequence shown here is derived from an EMBL/GenBank/DDBJ whole genome shotgun (WGS) entry which is preliminary data.</text>
</comment>
<name>A0A0L0NB08_TOLOC</name>
<gene>
    <name evidence="2" type="ORF">TOPH_03924</name>
</gene>
<reference evidence="2 3" key="1">
    <citation type="journal article" date="2015" name="BMC Genomics">
        <title>The genome of the truffle-parasite Tolypocladium ophioglossoides and the evolution of antifungal peptaibiotics.</title>
        <authorList>
            <person name="Quandt C.A."/>
            <person name="Bushley K.E."/>
            <person name="Spatafora J.W."/>
        </authorList>
    </citation>
    <scope>NUCLEOTIDE SEQUENCE [LARGE SCALE GENOMIC DNA]</scope>
    <source>
        <strain evidence="2 3">CBS 100239</strain>
    </source>
</reference>
<dbReference type="AlphaFoldDB" id="A0A0L0NB08"/>
<protein>
    <submittedName>
        <fullName evidence="2">Uncharacterized protein</fullName>
    </submittedName>
</protein>